<protein>
    <recommendedName>
        <fullName evidence="4">Secreted protein</fullName>
    </recommendedName>
</protein>
<organism evidence="2 3">
    <name type="scientific">Nocardia macrotermitis</name>
    <dbReference type="NCBI Taxonomy" id="2585198"/>
    <lineage>
        <taxon>Bacteria</taxon>
        <taxon>Bacillati</taxon>
        <taxon>Actinomycetota</taxon>
        <taxon>Actinomycetes</taxon>
        <taxon>Mycobacteriales</taxon>
        <taxon>Nocardiaceae</taxon>
        <taxon>Nocardia</taxon>
    </lineage>
</organism>
<feature type="chain" id="PRO_5029781664" description="Secreted protein" evidence="1">
    <location>
        <begin position="26"/>
        <end position="146"/>
    </location>
</feature>
<evidence type="ECO:0008006" key="4">
    <source>
        <dbReference type="Google" id="ProtNLM"/>
    </source>
</evidence>
<dbReference type="OrthoDB" id="4553116at2"/>
<evidence type="ECO:0000313" key="3">
    <source>
        <dbReference type="Proteomes" id="UP000438448"/>
    </source>
</evidence>
<dbReference type="AlphaFoldDB" id="A0A7K0D3H2"/>
<keyword evidence="3" id="KW-1185">Reference proteome</keyword>
<proteinExistence type="predicted"/>
<sequence>MKIVTVIVGAAAATLLGVVAAPVAAAPVTPVSNAGCLVHPIGPHKIGHGSTAPISFGFKVACYPRDPDPRAVTVKLWRKNVHTGQIYMHAERTDHSTKAMDEKIYYASCSDASVQWEFHTEAIATAVYDYSAGHDDGNSDPALLDC</sequence>
<reference evidence="2 3" key="1">
    <citation type="submission" date="2019-10" db="EMBL/GenBank/DDBJ databases">
        <title>Nocardia macrotermitis sp. nov. and Nocardia aurantia sp. nov., isolated from the gut of fungus growing-termite Macrotermes natalensis.</title>
        <authorList>
            <person name="Benndorf R."/>
            <person name="Schwitalla J."/>
            <person name="Martin K."/>
            <person name="De Beer W."/>
            <person name="Kaster A.-K."/>
            <person name="Vollmers J."/>
            <person name="Poulsen M."/>
            <person name="Beemelmanns C."/>
        </authorList>
    </citation>
    <scope>NUCLEOTIDE SEQUENCE [LARGE SCALE GENOMIC DNA]</scope>
    <source>
        <strain evidence="2 3">RB20</strain>
    </source>
</reference>
<dbReference type="EMBL" id="WEGK01000006">
    <property type="protein sequence ID" value="MQY20283.1"/>
    <property type="molecule type" value="Genomic_DNA"/>
</dbReference>
<dbReference type="Proteomes" id="UP000438448">
    <property type="component" value="Unassembled WGS sequence"/>
</dbReference>
<comment type="caution">
    <text evidence="2">The sequence shown here is derived from an EMBL/GenBank/DDBJ whole genome shotgun (WGS) entry which is preliminary data.</text>
</comment>
<keyword evidence="1" id="KW-0732">Signal</keyword>
<name>A0A7K0D3H2_9NOCA</name>
<feature type="signal peptide" evidence="1">
    <location>
        <begin position="1"/>
        <end position="25"/>
    </location>
</feature>
<accession>A0A7K0D3H2</accession>
<evidence type="ECO:0000313" key="2">
    <source>
        <dbReference type="EMBL" id="MQY20283.1"/>
    </source>
</evidence>
<evidence type="ECO:0000256" key="1">
    <source>
        <dbReference type="SAM" id="SignalP"/>
    </source>
</evidence>
<gene>
    <name evidence="2" type="ORF">NRB20_33840</name>
</gene>
<dbReference type="RefSeq" id="WP_153411029.1">
    <property type="nucleotide sequence ID" value="NZ_WEGK01000006.1"/>
</dbReference>